<comment type="caution">
    <text evidence="4">The sequence shown here is derived from an EMBL/GenBank/DDBJ whole genome shotgun (WGS) entry which is preliminary data.</text>
</comment>
<dbReference type="Pfam" id="PF00990">
    <property type="entry name" value="GGDEF"/>
    <property type="match status" value="1"/>
</dbReference>
<protein>
    <recommendedName>
        <fullName evidence="1">diguanylate cyclase</fullName>
        <ecNumber evidence="1">2.7.7.65</ecNumber>
    </recommendedName>
</protein>
<dbReference type="InterPro" id="IPR050469">
    <property type="entry name" value="Diguanylate_Cyclase"/>
</dbReference>
<comment type="catalytic activity">
    <reaction evidence="2">
        <text>2 GTP = 3',3'-c-di-GMP + 2 diphosphate</text>
        <dbReference type="Rhea" id="RHEA:24898"/>
        <dbReference type="ChEBI" id="CHEBI:33019"/>
        <dbReference type="ChEBI" id="CHEBI:37565"/>
        <dbReference type="ChEBI" id="CHEBI:58805"/>
        <dbReference type="EC" id="2.7.7.65"/>
    </reaction>
</comment>
<dbReference type="GO" id="GO:0005886">
    <property type="term" value="C:plasma membrane"/>
    <property type="evidence" value="ECO:0007669"/>
    <property type="project" value="TreeGrafter"/>
</dbReference>
<dbReference type="AlphaFoldDB" id="A0A2U2J1E8"/>
<dbReference type="PANTHER" id="PTHR45138:SF9">
    <property type="entry name" value="DIGUANYLATE CYCLASE DGCM-RELATED"/>
    <property type="match status" value="1"/>
</dbReference>
<dbReference type="RefSeq" id="WP_109270297.1">
    <property type="nucleotide sequence ID" value="NZ_QFFF01000001.1"/>
</dbReference>
<sequence>MTGKSEAEQDRRRLYERIGQFLFDHRLEPSPANYMLVHMLVTGSNASAVAAVEEATEDGLRLSQDEADRILAMIGEAPPAPPSPAADAAIKEVRRQMDDFAGIVDTTRAEVKVYGRDLKSGAAQLAAAAGAESIAELIRVTGTMIERTRAAEGRLEAATGEARALRARLASAEEEARRDPLTGLPNRRAFGDRFAALSNEGTPFAVALCDIDRFKRINDSHGHAVGDRVLKTVASILQQSCEGATVARYGGEEFAILFPAKEAAAAAAIVDAAREAVAERQFTVRETDAPLGRVAFSAGVVAAAKGEAYETIMQRADALLYKAKHEGRNRVETEPSA</sequence>
<accession>A0A2U2J1E8</accession>
<dbReference type="Proteomes" id="UP000245916">
    <property type="component" value="Unassembled WGS sequence"/>
</dbReference>
<dbReference type="PANTHER" id="PTHR45138">
    <property type="entry name" value="REGULATORY COMPONENTS OF SENSORY TRANSDUCTION SYSTEM"/>
    <property type="match status" value="1"/>
</dbReference>
<dbReference type="SUPFAM" id="SSF55073">
    <property type="entry name" value="Nucleotide cyclase"/>
    <property type="match status" value="1"/>
</dbReference>
<dbReference type="InterPro" id="IPR043128">
    <property type="entry name" value="Rev_trsase/Diguanyl_cyclase"/>
</dbReference>
<feature type="domain" description="GGDEF" evidence="3">
    <location>
        <begin position="202"/>
        <end position="336"/>
    </location>
</feature>
<dbReference type="GO" id="GO:0052621">
    <property type="term" value="F:diguanylate cyclase activity"/>
    <property type="evidence" value="ECO:0007669"/>
    <property type="project" value="UniProtKB-EC"/>
</dbReference>
<proteinExistence type="predicted"/>
<evidence type="ECO:0000256" key="2">
    <source>
        <dbReference type="ARBA" id="ARBA00034247"/>
    </source>
</evidence>
<dbReference type="SMART" id="SM00267">
    <property type="entry name" value="GGDEF"/>
    <property type="match status" value="1"/>
</dbReference>
<gene>
    <name evidence="4" type="ORF">DF286_04200</name>
</gene>
<dbReference type="OrthoDB" id="9812260at2"/>
<dbReference type="PROSITE" id="PS50887">
    <property type="entry name" value="GGDEF"/>
    <property type="match status" value="1"/>
</dbReference>
<dbReference type="EMBL" id="QFFF01000001">
    <property type="protein sequence ID" value="PWG02157.1"/>
    <property type="molecule type" value="Genomic_DNA"/>
</dbReference>
<dbReference type="CDD" id="cd01949">
    <property type="entry name" value="GGDEF"/>
    <property type="match status" value="1"/>
</dbReference>
<reference evidence="4 5" key="1">
    <citation type="submission" date="2018-05" db="EMBL/GenBank/DDBJ databases">
        <title>Genome of Sphingosinicella humi QZX222.</title>
        <authorList>
            <person name="Qiao Z."/>
            <person name="Wang G."/>
        </authorList>
    </citation>
    <scope>NUCLEOTIDE SEQUENCE [LARGE SCALE GENOMIC DNA]</scope>
    <source>
        <strain evidence="4 5">QZX222</strain>
    </source>
</reference>
<dbReference type="InterPro" id="IPR029787">
    <property type="entry name" value="Nucleotide_cyclase"/>
</dbReference>
<dbReference type="InterPro" id="IPR000160">
    <property type="entry name" value="GGDEF_dom"/>
</dbReference>
<dbReference type="EC" id="2.7.7.65" evidence="1"/>
<dbReference type="GO" id="GO:1902201">
    <property type="term" value="P:negative regulation of bacterial-type flagellum-dependent cell motility"/>
    <property type="evidence" value="ECO:0007669"/>
    <property type="project" value="TreeGrafter"/>
</dbReference>
<keyword evidence="5" id="KW-1185">Reference proteome</keyword>
<evidence type="ECO:0000256" key="1">
    <source>
        <dbReference type="ARBA" id="ARBA00012528"/>
    </source>
</evidence>
<evidence type="ECO:0000313" key="4">
    <source>
        <dbReference type="EMBL" id="PWG02157.1"/>
    </source>
</evidence>
<dbReference type="NCBIfam" id="TIGR00254">
    <property type="entry name" value="GGDEF"/>
    <property type="match status" value="1"/>
</dbReference>
<dbReference type="GO" id="GO:0043709">
    <property type="term" value="P:cell adhesion involved in single-species biofilm formation"/>
    <property type="evidence" value="ECO:0007669"/>
    <property type="project" value="TreeGrafter"/>
</dbReference>
<evidence type="ECO:0000259" key="3">
    <source>
        <dbReference type="PROSITE" id="PS50887"/>
    </source>
</evidence>
<organism evidence="4 5">
    <name type="scientific">Allosphingosinicella humi</name>
    <dbReference type="NCBI Taxonomy" id="2068657"/>
    <lineage>
        <taxon>Bacteria</taxon>
        <taxon>Pseudomonadati</taxon>
        <taxon>Pseudomonadota</taxon>
        <taxon>Alphaproteobacteria</taxon>
        <taxon>Sphingomonadales</taxon>
        <taxon>Sphingomonadaceae</taxon>
        <taxon>Allosphingosinicella</taxon>
    </lineage>
</organism>
<dbReference type="Gene3D" id="3.30.70.270">
    <property type="match status" value="1"/>
</dbReference>
<evidence type="ECO:0000313" key="5">
    <source>
        <dbReference type="Proteomes" id="UP000245916"/>
    </source>
</evidence>
<dbReference type="FunFam" id="3.30.70.270:FF:000001">
    <property type="entry name" value="Diguanylate cyclase domain protein"/>
    <property type="match status" value="1"/>
</dbReference>
<name>A0A2U2J1E8_9SPHN</name>